<accession>A0AA39T759</accession>
<gene>
    <name evidence="1" type="ORF">LWI29_030808</name>
</gene>
<evidence type="ECO:0000313" key="2">
    <source>
        <dbReference type="Proteomes" id="UP001168877"/>
    </source>
</evidence>
<sequence length="153" mass="17181">MATPGDRRLISLVNSPFYRTSYNNLPSCLRTDREGDSSATRRVEEISNLSPKKAIHITNVAMAEALTALNIVEGLEEILNRSPGKAVLELPSIPHSATRTTTIRETNRDGGEVDPRGTRERPRFQFPVRAGLGLFRRLLEERHEVWLNFGVES</sequence>
<organism evidence="1 2">
    <name type="scientific">Acer saccharum</name>
    <name type="common">Sugar maple</name>
    <dbReference type="NCBI Taxonomy" id="4024"/>
    <lineage>
        <taxon>Eukaryota</taxon>
        <taxon>Viridiplantae</taxon>
        <taxon>Streptophyta</taxon>
        <taxon>Embryophyta</taxon>
        <taxon>Tracheophyta</taxon>
        <taxon>Spermatophyta</taxon>
        <taxon>Magnoliopsida</taxon>
        <taxon>eudicotyledons</taxon>
        <taxon>Gunneridae</taxon>
        <taxon>Pentapetalae</taxon>
        <taxon>rosids</taxon>
        <taxon>malvids</taxon>
        <taxon>Sapindales</taxon>
        <taxon>Sapindaceae</taxon>
        <taxon>Hippocastanoideae</taxon>
        <taxon>Acereae</taxon>
        <taxon>Acer</taxon>
    </lineage>
</organism>
<protein>
    <submittedName>
        <fullName evidence="1">Uncharacterized protein</fullName>
    </submittedName>
</protein>
<dbReference type="Proteomes" id="UP001168877">
    <property type="component" value="Unassembled WGS sequence"/>
</dbReference>
<dbReference type="AlphaFoldDB" id="A0AA39T759"/>
<comment type="caution">
    <text evidence="1">The sequence shown here is derived from an EMBL/GenBank/DDBJ whole genome shotgun (WGS) entry which is preliminary data.</text>
</comment>
<evidence type="ECO:0000313" key="1">
    <source>
        <dbReference type="EMBL" id="KAK0605797.1"/>
    </source>
</evidence>
<proteinExistence type="predicted"/>
<keyword evidence="2" id="KW-1185">Reference proteome</keyword>
<reference evidence="1" key="1">
    <citation type="journal article" date="2022" name="Plant J.">
        <title>Strategies of tolerance reflected in two North American maple genomes.</title>
        <authorList>
            <person name="McEvoy S.L."/>
            <person name="Sezen U.U."/>
            <person name="Trouern-Trend A."/>
            <person name="McMahon S.M."/>
            <person name="Schaberg P.G."/>
            <person name="Yang J."/>
            <person name="Wegrzyn J.L."/>
            <person name="Swenson N.G."/>
        </authorList>
    </citation>
    <scope>NUCLEOTIDE SEQUENCE</scope>
    <source>
        <strain evidence="1">NS2018</strain>
    </source>
</reference>
<name>A0AA39T759_ACESA</name>
<dbReference type="EMBL" id="JAUESC010000002">
    <property type="protein sequence ID" value="KAK0605797.1"/>
    <property type="molecule type" value="Genomic_DNA"/>
</dbReference>
<reference evidence="1" key="2">
    <citation type="submission" date="2023-06" db="EMBL/GenBank/DDBJ databases">
        <authorList>
            <person name="Swenson N.G."/>
            <person name="Wegrzyn J.L."/>
            <person name="Mcevoy S.L."/>
        </authorList>
    </citation>
    <scope>NUCLEOTIDE SEQUENCE</scope>
    <source>
        <strain evidence="1">NS2018</strain>
        <tissue evidence="1">Leaf</tissue>
    </source>
</reference>